<accession>A0A2K0U0Q5</accession>
<feature type="domain" description="DUF7730" evidence="2">
    <location>
        <begin position="70"/>
        <end position="193"/>
    </location>
</feature>
<dbReference type="AlphaFoldDB" id="A0A2K0U0Q5"/>
<comment type="caution">
    <text evidence="3">The sequence shown here is derived from an EMBL/GenBank/DDBJ whole genome shotgun (WGS) entry which is preliminary data.</text>
</comment>
<evidence type="ECO:0000256" key="1">
    <source>
        <dbReference type="SAM" id="MobiDB-lite"/>
    </source>
</evidence>
<evidence type="ECO:0000313" key="3">
    <source>
        <dbReference type="EMBL" id="PNP51337.1"/>
    </source>
</evidence>
<dbReference type="OrthoDB" id="515692at2759"/>
<sequence>MPNAIISWFRRRRVARSSKKQRGAVSLSTRLVIEAPPIPPHPTLPSQRRGRLTPAPSRESLIAASNAATANSSFFTKLPVEIRRKILIEAFGRQTIHMDLIYDHPPQPPEEQTEEMIRKNGRFRAHGNFNVNVNNHHTCDGIDVLYSTNTINTASKEMILSLTSVLLPQRLSSITSVELLWDFAPFPSIHPEVVKPPLSDMASFHAFLDAIPTTFPALRRAHISLQGHIYPTKTINGSTSWDNNIDRVDEILHPVDDLVLGLEPDVRRGFSLGIPSSLYKSQRDRALQNNDPVEQAHRGQYERHWRPLKGSGDGQGYWVWLGKKDLRMPIICTMGEGGYKSIIGEDNWVFYSF</sequence>
<dbReference type="InterPro" id="IPR056632">
    <property type="entry name" value="DUF7730"/>
</dbReference>
<name>A0A2K0U0Q5_TRIHA</name>
<dbReference type="PANTHER" id="PTHR38790">
    <property type="entry name" value="2EXR DOMAIN-CONTAINING PROTEIN-RELATED"/>
    <property type="match status" value="1"/>
</dbReference>
<dbReference type="Pfam" id="PF24864">
    <property type="entry name" value="DUF7730"/>
    <property type="match status" value="1"/>
</dbReference>
<dbReference type="EMBL" id="MTYI01000125">
    <property type="protein sequence ID" value="PNP51337.1"/>
    <property type="molecule type" value="Genomic_DNA"/>
</dbReference>
<proteinExistence type="predicted"/>
<organism evidence="3 4">
    <name type="scientific">Trichoderma harzianum</name>
    <name type="common">Hypocrea lixii</name>
    <dbReference type="NCBI Taxonomy" id="5544"/>
    <lineage>
        <taxon>Eukaryota</taxon>
        <taxon>Fungi</taxon>
        <taxon>Dikarya</taxon>
        <taxon>Ascomycota</taxon>
        <taxon>Pezizomycotina</taxon>
        <taxon>Sordariomycetes</taxon>
        <taxon>Hypocreomycetidae</taxon>
        <taxon>Hypocreales</taxon>
        <taxon>Hypocreaceae</taxon>
        <taxon>Trichoderma</taxon>
    </lineage>
</organism>
<protein>
    <recommendedName>
        <fullName evidence="2">DUF7730 domain-containing protein</fullName>
    </recommendedName>
</protein>
<dbReference type="Proteomes" id="UP000236290">
    <property type="component" value="Unassembled WGS sequence"/>
</dbReference>
<reference evidence="3 4" key="1">
    <citation type="submission" date="2017-02" db="EMBL/GenBank/DDBJ databases">
        <title>Genomes of Trichoderma spp. with biocontrol activity.</title>
        <authorList>
            <person name="Gardiner D."/>
            <person name="Kazan K."/>
            <person name="Vos C."/>
            <person name="Harvey P."/>
        </authorList>
    </citation>
    <scope>NUCLEOTIDE SEQUENCE [LARGE SCALE GENOMIC DNA]</scope>
    <source>
        <strain evidence="3 4">Tr1</strain>
    </source>
</reference>
<evidence type="ECO:0000259" key="2">
    <source>
        <dbReference type="Pfam" id="PF24864"/>
    </source>
</evidence>
<feature type="region of interest" description="Disordered" evidence="1">
    <location>
        <begin position="35"/>
        <end position="54"/>
    </location>
</feature>
<evidence type="ECO:0000313" key="4">
    <source>
        <dbReference type="Proteomes" id="UP000236290"/>
    </source>
</evidence>
<gene>
    <name evidence="3" type="ORF">THARTR1_07987</name>
</gene>